<proteinExistence type="predicted"/>
<evidence type="ECO:0000256" key="2">
    <source>
        <dbReference type="SAM" id="MobiDB-lite"/>
    </source>
</evidence>
<dbReference type="Proteomes" id="UP000192247">
    <property type="component" value="Unassembled WGS sequence"/>
</dbReference>
<evidence type="ECO:0000313" key="4">
    <source>
        <dbReference type="Proteomes" id="UP000192247"/>
    </source>
</evidence>
<evidence type="ECO:0000256" key="1">
    <source>
        <dbReference type="SAM" id="Coils"/>
    </source>
</evidence>
<name>A0A1V9XDQ0_9ACAR</name>
<dbReference type="AlphaFoldDB" id="A0A1V9XDQ0"/>
<feature type="compositionally biased region" description="Polar residues" evidence="2">
    <location>
        <begin position="468"/>
        <end position="480"/>
    </location>
</feature>
<keyword evidence="1" id="KW-0175">Coiled coil</keyword>
<feature type="coiled-coil region" evidence="1">
    <location>
        <begin position="279"/>
        <end position="411"/>
    </location>
</feature>
<dbReference type="STRING" id="418985.A0A1V9XDQ0"/>
<feature type="coiled-coil region" evidence="1">
    <location>
        <begin position="105"/>
        <end position="234"/>
    </location>
</feature>
<comment type="caution">
    <text evidence="3">The sequence shown here is derived from an EMBL/GenBank/DDBJ whole genome shotgun (WGS) entry which is preliminary data.</text>
</comment>
<dbReference type="EMBL" id="MNPL01013829">
    <property type="protein sequence ID" value="OQR71680.1"/>
    <property type="molecule type" value="Genomic_DNA"/>
</dbReference>
<feature type="region of interest" description="Disordered" evidence="2">
    <location>
        <begin position="458"/>
        <end position="480"/>
    </location>
</feature>
<organism evidence="3 4">
    <name type="scientific">Tropilaelaps mercedesae</name>
    <dbReference type="NCBI Taxonomy" id="418985"/>
    <lineage>
        <taxon>Eukaryota</taxon>
        <taxon>Metazoa</taxon>
        <taxon>Ecdysozoa</taxon>
        <taxon>Arthropoda</taxon>
        <taxon>Chelicerata</taxon>
        <taxon>Arachnida</taxon>
        <taxon>Acari</taxon>
        <taxon>Parasitiformes</taxon>
        <taxon>Mesostigmata</taxon>
        <taxon>Gamasina</taxon>
        <taxon>Dermanyssoidea</taxon>
        <taxon>Laelapidae</taxon>
        <taxon>Tropilaelaps</taxon>
    </lineage>
</organism>
<protein>
    <submittedName>
        <fullName evidence="3">Uncharacterized protein</fullName>
    </submittedName>
</protein>
<feature type="coiled-coil region" evidence="1">
    <location>
        <begin position="574"/>
        <end position="710"/>
    </location>
</feature>
<reference evidence="3 4" key="1">
    <citation type="journal article" date="2017" name="Gigascience">
        <title>Draft genome of the honey bee ectoparasitic mite, Tropilaelaps mercedesae, is shaped by the parasitic life history.</title>
        <authorList>
            <person name="Dong X."/>
            <person name="Armstrong S.D."/>
            <person name="Xia D."/>
            <person name="Makepeace B.L."/>
            <person name="Darby A.C."/>
            <person name="Kadowaki T."/>
        </authorList>
    </citation>
    <scope>NUCLEOTIDE SEQUENCE [LARGE SCALE GENOMIC DNA]</scope>
    <source>
        <strain evidence="3">Wuxi-XJTLU</strain>
    </source>
</reference>
<feature type="coiled-coil region" evidence="1">
    <location>
        <begin position="755"/>
        <end position="782"/>
    </location>
</feature>
<dbReference type="InParanoid" id="A0A1V9XDQ0"/>
<sequence length="823" mass="95639">MCPVKAQEMEPDSVAAIQMTSTPKPEGDVLMDFGAEEKQCEQPDASDIPIVAARIFDAESAGFPDQSIDNSAIVKDRQTFKSNFNLLNKRFASYVEKVRCKETKWKEAEEARKNAEEHLEQFRIESNQQLAMLRNEAEWHVRQAVQAKEIIEQLRKDIESSKNEYNILQQELGERREREASLEMFLVSERNKVKALVDERNKFQDQRAKYEQDRKDLCSQLTKLKVENATLQERGRIAMFERTIIQSKMAEVDKKLQFSSEDVSKKVEAERDRLQKLGLEKLEDVRQKHDADIERLKREFNKKLQDTLLTYVSCEDFASLETRFQEATKRAEDAEGLLAERQELLKKVKADLEKIKADKNKEIAAERRRCERINTRLIAQKQSYESIRQELETYRQLIESLDLDREALANTPFGAKRPKVAGDTASKVLLDEAYLKLNNTPPSGTLKARQMLLRRALTPKRMTRKEPTSSAGSSKENESNIAQEMEPGSMAAIQMTNAPTPEGGVSMNFGAEEKQCEQHDVSDIPMAAACIFEAENAGFSNQSIDDSAILKDNQAFQSNFNSLNKRFASYVEKVQHNKIKLKEAEAIRKNAEEHLEQFRIKSNQQLVMLQNETEWHVRQAVQVKEIIKQLRKDIESSKNEYDILQQELGKRREREASLEMLLVSERNKVKALFDERNKFQDQHAKYEQDRKDLYSQLTKLKVENATLQEREKVATFKRTILLSRMTDMDKKLRFSSEDVSKKFKVERDSLQKLGLEKLKDFRQKHDADIERLKREFNRKLQDILPTYVSCEDFARLETRFQEAVKRTEDAKGLLTERQELPRK</sequence>
<dbReference type="FunCoup" id="A0A1V9XDQ0">
    <property type="interactions" value="676"/>
</dbReference>
<keyword evidence="4" id="KW-1185">Reference proteome</keyword>
<dbReference type="OrthoDB" id="6534107at2759"/>
<accession>A0A1V9XDQ0</accession>
<evidence type="ECO:0000313" key="3">
    <source>
        <dbReference type="EMBL" id="OQR71680.1"/>
    </source>
</evidence>
<gene>
    <name evidence="3" type="ORF">BIW11_01449</name>
</gene>